<name>A0AAU9SNA9_THLAR</name>
<dbReference type="Pfam" id="PF08387">
    <property type="entry name" value="FBD"/>
    <property type="match status" value="1"/>
</dbReference>
<evidence type="ECO:0000313" key="3">
    <source>
        <dbReference type="Proteomes" id="UP000836841"/>
    </source>
</evidence>
<dbReference type="InterPro" id="IPR006566">
    <property type="entry name" value="FBD"/>
</dbReference>
<evidence type="ECO:0000259" key="1">
    <source>
        <dbReference type="SMART" id="SM00579"/>
    </source>
</evidence>
<protein>
    <recommendedName>
        <fullName evidence="1">FBD domain-containing protein</fullName>
    </recommendedName>
</protein>
<reference evidence="2 3" key="1">
    <citation type="submission" date="2022-03" db="EMBL/GenBank/DDBJ databases">
        <authorList>
            <person name="Nunn A."/>
            <person name="Chopra R."/>
            <person name="Nunn A."/>
            <person name="Contreras Garrido A."/>
        </authorList>
    </citation>
    <scope>NUCLEOTIDE SEQUENCE [LARGE SCALE GENOMIC DNA]</scope>
</reference>
<keyword evidence="3" id="KW-1185">Reference proteome</keyword>
<organism evidence="2 3">
    <name type="scientific">Thlaspi arvense</name>
    <name type="common">Field penny-cress</name>
    <dbReference type="NCBI Taxonomy" id="13288"/>
    <lineage>
        <taxon>Eukaryota</taxon>
        <taxon>Viridiplantae</taxon>
        <taxon>Streptophyta</taxon>
        <taxon>Embryophyta</taxon>
        <taxon>Tracheophyta</taxon>
        <taxon>Spermatophyta</taxon>
        <taxon>Magnoliopsida</taxon>
        <taxon>eudicotyledons</taxon>
        <taxon>Gunneridae</taxon>
        <taxon>Pentapetalae</taxon>
        <taxon>rosids</taxon>
        <taxon>malvids</taxon>
        <taxon>Brassicales</taxon>
        <taxon>Brassicaceae</taxon>
        <taxon>Thlaspideae</taxon>
        <taxon>Thlaspi</taxon>
    </lineage>
</organism>
<accession>A0AAU9SNA9</accession>
<dbReference type="Proteomes" id="UP000836841">
    <property type="component" value="Chromosome 6"/>
</dbReference>
<dbReference type="AlphaFoldDB" id="A0AAU9SNA9"/>
<gene>
    <name evidence="2" type="ORF">TAV2_LOCUS21430</name>
</gene>
<sequence>MVDWNGNSKKMRINEMSQVRFSSVPECLLSSLEFVDIKSTILGFAVEMKVARYFLQNSTILKKLTICLHDHAIQDDFVKKLLEISRRSITCEVVVLGMVKTIENMSSLSLTGLSN</sequence>
<dbReference type="EMBL" id="OU466862">
    <property type="protein sequence ID" value="CAH2070067.1"/>
    <property type="molecule type" value="Genomic_DNA"/>
</dbReference>
<feature type="domain" description="FBD" evidence="1">
    <location>
        <begin position="26"/>
        <end position="96"/>
    </location>
</feature>
<evidence type="ECO:0000313" key="2">
    <source>
        <dbReference type="EMBL" id="CAH2070067.1"/>
    </source>
</evidence>
<proteinExistence type="predicted"/>
<dbReference type="SMART" id="SM00579">
    <property type="entry name" value="FBD"/>
    <property type="match status" value="1"/>
</dbReference>